<dbReference type="Pfam" id="PF08593">
    <property type="entry name" value="Mug135_C"/>
    <property type="match status" value="1"/>
</dbReference>
<keyword evidence="4" id="KW-1185">Reference proteome</keyword>
<organism evidence="3 4">
    <name type="scientific">Mycena albidolilacea</name>
    <dbReference type="NCBI Taxonomy" id="1033008"/>
    <lineage>
        <taxon>Eukaryota</taxon>
        <taxon>Fungi</taxon>
        <taxon>Dikarya</taxon>
        <taxon>Basidiomycota</taxon>
        <taxon>Agaricomycotina</taxon>
        <taxon>Agaricomycetes</taxon>
        <taxon>Agaricomycetidae</taxon>
        <taxon>Agaricales</taxon>
        <taxon>Marasmiineae</taxon>
        <taxon>Mycenaceae</taxon>
        <taxon>Mycena</taxon>
    </lineage>
</organism>
<evidence type="ECO:0000259" key="2">
    <source>
        <dbReference type="Pfam" id="PF08593"/>
    </source>
</evidence>
<gene>
    <name evidence="3" type="ORF">DFH08DRAFT_1087173</name>
</gene>
<accession>A0AAD7EDQ4</accession>
<proteinExistence type="inferred from homology"/>
<evidence type="ECO:0000256" key="1">
    <source>
        <dbReference type="ARBA" id="ARBA00005788"/>
    </source>
</evidence>
<comment type="similarity">
    <text evidence="1">Belongs to the UPF0612 family.</text>
</comment>
<evidence type="ECO:0000313" key="4">
    <source>
        <dbReference type="Proteomes" id="UP001218218"/>
    </source>
</evidence>
<sequence>MAGVAMILNAIAASNQALNGRLNDLQREIAINGNITKGTGLKIPHAEALFLDGTRPTAPVAAVPAQAEQVAQLGRPALPLINNVAALRALQGPEATHYLTGYGVAPIPHLVQQRQVLIAECIGCVIDI</sequence>
<protein>
    <recommendedName>
        <fullName evidence="2">Mug135-like C-terminal domain-containing protein</fullName>
    </recommendedName>
</protein>
<name>A0AAD7EDQ4_9AGAR</name>
<comment type="caution">
    <text evidence="3">The sequence shown here is derived from an EMBL/GenBank/DDBJ whole genome shotgun (WGS) entry which is preliminary data.</text>
</comment>
<feature type="domain" description="Mug135-like C-terminal" evidence="2">
    <location>
        <begin position="34"/>
        <end position="124"/>
    </location>
</feature>
<dbReference type="EMBL" id="JARIHO010000066">
    <property type="protein sequence ID" value="KAJ7314580.1"/>
    <property type="molecule type" value="Genomic_DNA"/>
</dbReference>
<dbReference type="InterPro" id="IPR013902">
    <property type="entry name" value="Mug135-like_C"/>
</dbReference>
<dbReference type="AlphaFoldDB" id="A0AAD7EDQ4"/>
<dbReference type="Proteomes" id="UP001218218">
    <property type="component" value="Unassembled WGS sequence"/>
</dbReference>
<reference evidence="3" key="1">
    <citation type="submission" date="2023-03" db="EMBL/GenBank/DDBJ databases">
        <title>Massive genome expansion in bonnet fungi (Mycena s.s.) driven by repeated elements and novel gene families across ecological guilds.</title>
        <authorList>
            <consortium name="Lawrence Berkeley National Laboratory"/>
            <person name="Harder C.B."/>
            <person name="Miyauchi S."/>
            <person name="Viragh M."/>
            <person name="Kuo A."/>
            <person name="Thoen E."/>
            <person name="Andreopoulos B."/>
            <person name="Lu D."/>
            <person name="Skrede I."/>
            <person name="Drula E."/>
            <person name="Henrissat B."/>
            <person name="Morin E."/>
            <person name="Kohler A."/>
            <person name="Barry K."/>
            <person name="LaButti K."/>
            <person name="Morin E."/>
            <person name="Salamov A."/>
            <person name="Lipzen A."/>
            <person name="Mereny Z."/>
            <person name="Hegedus B."/>
            <person name="Baldrian P."/>
            <person name="Stursova M."/>
            <person name="Weitz H."/>
            <person name="Taylor A."/>
            <person name="Grigoriev I.V."/>
            <person name="Nagy L.G."/>
            <person name="Martin F."/>
            <person name="Kauserud H."/>
        </authorList>
    </citation>
    <scope>NUCLEOTIDE SEQUENCE</scope>
    <source>
        <strain evidence="3">CBHHK002</strain>
    </source>
</reference>
<evidence type="ECO:0000313" key="3">
    <source>
        <dbReference type="EMBL" id="KAJ7314580.1"/>
    </source>
</evidence>